<evidence type="ECO:0000256" key="4">
    <source>
        <dbReference type="ARBA" id="ARBA00022553"/>
    </source>
</evidence>
<dbReference type="SUPFAM" id="SSF50729">
    <property type="entry name" value="PH domain-like"/>
    <property type="match status" value="1"/>
</dbReference>
<dbReference type="SUPFAM" id="SSF49562">
    <property type="entry name" value="C2 domain (Calcium/lipid-binding domain, CaLB)"/>
    <property type="match status" value="1"/>
</dbReference>
<dbReference type="PROSITE" id="PS50001">
    <property type="entry name" value="SH2"/>
    <property type="match status" value="2"/>
</dbReference>
<feature type="domain" description="C2" evidence="17">
    <location>
        <begin position="894"/>
        <end position="1020"/>
    </location>
</feature>
<dbReference type="InterPro" id="IPR035892">
    <property type="entry name" value="C2_domain_sf"/>
</dbReference>
<evidence type="ECO:0000259" key="17">
    <source>
        <dbReference type="PROSITE" id="PS50004"/>
    </source>
</evidence>
<dbReference type="FunFam" id="3.30.505.10:FF:000009">
    <property type="entry name" value="1-phosphatidylinositol 4,5-bisphosphate phosphodiesterase gamma"/>
    <property type="match status" value="1"/>
</dbReference>
<dbReference type="FunFam" id="3.30.505.10:FF:000011">
    <property type="entry name" value="1-phosphatidylinositol 4,5-bisphosphate phosphodiesterase gamma"/>
    <property type="match status" value="1"/>
</dbReference>
<dbReference type="Gene3D" id="2.60.40.150">
    <property type="entry name" value="C2 domain"/>
    <property type="match status" value="1"/>
</dbReference>
<dbReference type="GO" id="GO:0016042">
    <property type="term" value="P:lipid catabolic process"/>
    <property type="evidence" value="ECO:0007669"/>
    <property type="project" value="UniProtKB-KW"/>
</dbReference>
<dbReference type="FunFam" id="2.30.29.30:FF:000025">
    <property type="entry name" value="Phosphoinositide phospholipase C"/>
    <property type="match status" value="1"/>
</dbReference>
<reference evidence="19" key="2">
    <citation type="submission" date="2025-08" db="UniProtKB">
        <authorList>
            <consortium name="Ensembl"/>
        </authorList>
    </citation>
    <scope>IDENTIFICATION</scope>
</reference>
<dbReference type="InterPro" id="IPR036860">
    <property type="entry name" value="SH2_dom_sf"/>
</dbReference>
<dbReference type="OrthoDB" id="269822at2759"/>
<dbReference type="GO" id="GO:0051209">
    <property type="term" value="P:release of sequestered calcium ion into cytosol"/>
    <property type="evidence" value="ECO:0007669"/>
    <property type="project" value="TreeGrafter"/>
</dbReference>
<dbReference type="Gene3D" id="3.20.20.190">
    <property type="entry name" value="Phosphatidylinositol (PI) phosphodiesterase"/>
    <property type="match status" value="2"/>
</dbReference>
<keyword evidence="8 14" id="KW-0442">Lipid degradation</keyword>
<dbReference type="Gene3D" id="3.30.505.10">
    <property type="entry name" value="SH2 domain"/>
    <property type="match status" value="2"/>
</dbReference>
<dbReference type="PROSITE" id="PS50003">
    <property type="entry name" value="PH_DOMAIN"/>
    <property type="match status" value="1"/>
</dbReference>
<dbReference type="PRINTS" id="PR00401">
    <property type="entry name" value="SH2DOMAIN"/>
</dbReference>
<dbReference type="InterPro" id="IPR000008">
    <property type="entry name" value="C2_dom"/>
</dbReference>
<evidence type="ECO:0000256" key="3">
    <source>
        <dbReference type="ARBA" id="ARBA00022443"/>
    </source>
</evidence>
<evidence type="ECO:0000256" key="14">
    <source>
        <dbReference type="RuleBase" id="RU361133"/>
    </source>
</evidence>
<dbReference type="PANTHER" id="PTHR10336">
    <property type="entry name" value="PHOSPHOINOSITIDE-SPECIFIC PHOSPHOLIPASE C FAMILY PROTEIN"/>
    <property type="match status" value="1"/>
</dbReference>
<evidence type="ECO:0000256" key="6">
    <source>
        <dbReference type="ARBA" id="ARBA00022801"/>
    </source>
</evidence>
<evidence type="ECO:0000256" key="12">
    <source>
        <dbReference type="ARBA" id="ARBA00023674"/>
    </source>
</evidence>
<evidence type="ECO:0000259" key="15">
    <source>
        <dbReference type="PROSITE" id="PS50001"/>
    </source>
</evidence>
<dbReference type="SMART" id="SM00239">
    <property type="entry name" value="C2"/>
    <property type="match status" value="1"/>
</dbReference>
<keyword evidence="4" id="KW-0597">Phosphoprotein</keyword>
<dbReference type="AlphaFoldDB" id="A0A8C9V8S7"/>
<evidence type="ECO:0000256" key="5">
    <source>
        <dbReference type="ARBA" id="ARBA00022737"/>
    </source>
</evidence>
<evidence type="ECO:0000256" key="11">
    <source>
        <dbReference type="ARBA" id="ARBA00023224"/>
    </source>
</evidence>
<keyword evidence="5" id="KW-0677">Repeat</keyword>
<dbReference type="CDD" id="cd00275">
    <property type="entry name" value="C2_PLC_like"/>
    <property type="match status" value="1"/>
</dbReference>
<dbReference type="PRINTS" id="PR00390">
    <property type="entry name" value="PHPHLIPASEC"/>
</dbReference>
<feature type="domain" description="SH2" evidence="15">
    <location>
        <begin position="482"/>
        <end position="584"/>
    </location>
</feature>
<dbReference type="Ensembl" id="ENSSFOT00015036886.2">
    <property type="protein sequence ID" value="ENSSFOP00015036493.2"/>
    <property type="gene ID" value="ENSSFOG00015023185.2"/>
</dbReference>
<keyword evidence="7" id="KW-0106">Calcium</keyword>
<reference evidence="19 20" key="1">
    <citation type="submission" date="2019-04" db="EMBL/GenBank/DDBJ databases">
        <authorList>
            <consortium name="Wellcome Sanger Institute Data Sharing"/>
        </authorList>
    </citation>
    <scope>NUCLEOTIDE SEQUENCE [LARGE SCALE GENOMIC DNA]</scope>
</reference>
<evidence type="ECO:0000256" key="2">
    <source>
        <dbReference type="ARBA" id="ARBA00012368"/>
    </source>
</evidence>
<evidence type="ECO:0000259" key="18">
    <source>
        <dbReference type="PROSITE" id="PS50008"/>
    </source>
</evidence>
<dbReference type="InterPro" id="IPR000980">
    <property type="entry name" value="SH2"/>
</dbReference>
<dbReference type="SMART" id="SM00148">
    <property type="entry name" value="PLCXc"/>
    <property type="match status" value="1"/>
</dbReference>
<dbReference type="InterPro" id="IPR017946">
    <property type="entry name" value="PLC-like_Pdiesterase_TIM-brl"/>
</dbReference>
<dbReference type="SUPFAM" id="SSF55550">
    <property type="entry name" value="SH2 domain"/>
    <property type="match status" value="2"/>
</dbReference>
<dbReference type="Gene3D" id="2.30.29.30">
    <property type="entry name" value="Pleckstrin-homology domain (PH domain)/Phosphotyrosine-binding domain (PTB)"/>
    <property type="match status" value="1"/>
</dbReference>
<feature type="domain" description="PH" evidence="16">
    <location>
        <begin position="17"/>
        <end position="126"/>
    </location>
</feature>
<dbReference type="Pfam" id="PF00388">
    <property type="entry name" value="PI-PLC-X"/>
    <property type="match status" value="1"/>
</dbReference>
<dbReference type="PROSITE" id="PS50008">
    <property type="entry name" value="PIPLC_Y_DOMAIN"/>
    <property type="match status" value="1"/>
</dbReference>
<accession>A0A8C9V8S7</accession>
<evidence type="ECO:0000256" key="13">
    <source>
        <dbReference type="PROSITE-ProRule" id="PRU00191"/>
    </source>
</evidence>
<dbReference type="GO" id="GO:0046488">
    <property type="term" value="P:phosphatidylinositol metabolic process"/>
    <property type="evidence" value="ECO:0007669"/>
    <property type="project" value="TreeGrafter"/>
</dbReference>
<dbReference type="SMART" id="SM00233">
    <property type="entry name" value="PH"/>
    <property type="match status" value="1"/>
</dbReference>
<reference evidence="19" key="3">
    <citation type="submission" date="2025-09" db="UniProtKB">
        <authorList>
            <consortium name="Ensembl"/>
        </authorList>
    </citation>
    <scope>IDENTIFICATION</scope>
</reference>
<dbReference type="GO" id="GO:0048015">
    <property type="term" value="P:phosphatidylinositol-mediated signaling"/>
    <property type="evidence" value="ECO:0007669"/>
    <property type="project" value="TreeGrafter"/>
</dbReference>
<keyword evidence="6 14" id="KW-0378">Hydrolase</keyword>
<dbReference type="InterPro" id="IPR001192">
    <property type="entry name" value="PI-PLC_fam"/>
</dbReference>
<dbReference type="Proteomes" id="UP000694397">
    <property type="component" value="Chromosome 7"/>
</dbReference>
<dbReference type="InterPro" id="IPR001711">
    <property type="entry name" value="PLipase_C_Pinositol-sp_Y"/>
</dbReference>
<dbReference type="FunFam" id="3.20.20.190:FF:000012">
    <property type="entry name" value="1-phosphatidylinositol 4,5-bisphosphate phosphodiesterase gamma"/>
    <property type="match status" value="1"/>
</dbReference>
<dbReference type="PANTHER" id="PTHR10336:SF25">
    <property type="entry name" value="1-PHOSPHATIDYLINOSITOL 4,5-BISPHOSPHATE PHOSPHODIESTERASE GAMMA-2"/>
    <property type="match status" value="1"/>
</dbReference>
<comment type="catalytic activity">
    <reaction evidence="12">
        <text>a 1,2-diacyl-sn-glycero-3-phospho-(1D-myo-inositol-4,5-bisphosphate) + H2O = 1D-myo-inositol 1,4,5-trisphosphate + a 1,2-diacyl-sn-glycerol + H(+)</text>
        <dbReference type="Rhea" id="RHEA:33179"/>
        <dbReference type="ChEBI" id="CHEBI:15377"/>
        <dbReference type="ChEBI" id="CHEBI:15378"/>
        <dbReference type="ChEBI" id="CHEBI:17815"/>
        <dbReference type="ChEBI" id="CHEBI:58456"/>
        <dbReference type="ChEBI" id="CHEBI:203600"/>
        <dbReference type="EC" id="3.1.4.11"/>
    </reaction>
    <physiologicalReaction direction="left-to-right" evidence="12">
        <dbReference type="Rhea" id="RHEA:33180"/>
    </physiologicalReaction>
</comment>
<dbReference type="GO" id="GO:0032587">
    <property type="term" value="C:ruffle membrane"/>
    <property type="evidence" value="ECO:0007669"/>
    <property type="project" value="TreeGrafter"/>
</dbReference>
<dbReference type="InterPro" id="IPR001849">
    <property type="entry name" value="PH_domain"/>
</dbReference>
<proteinExistence type="predicted"/>
<dbReference type="Pfam" id="PF00387">
    <property type="entry name" value="PI-PLC-Y"/>
    <property type="match status" value="1"/>
</dbReference>
<evidence type="ECO:0000313" key="20">
    <source>
        <dbReference type="Proteomes" id="UP000694397"/>
    </source>
</evidence>
<dbReference type="GO" id="GO:0010634">
    <property type="term" value="P:positive regulation of epithelial cell migration"/>
    <property type="evidence" value="ECO:0007669"/>
    <property type="project" value="TreeGrafter"/>
</dbReference>
<evidence type="ECO:0000256" key="10">
    <source>
        <dbReference type="ARBA" id="ARBA00023098"/>
    </source>
</evidence>
<keyword evidence="3" id="KW-0728">SH3 domain</keyword>
<dbReference type="Pfam" id="PF00168">
    <property type="entry name" value="C2"/>
    <property type="match status" value="1"/>
</dbReference>
<dbReference type="SMART" id="SM00149">
    <property type="entry name" value="PLCYc"/>
    <property type="match status" value="1"/>
</dbReference>
<keyword evidence="20" id="KW-1185">Reference proteome</keyword>
<evidence type="ECO:0000256" key="8">
    <source>
        <dbReference type="ARBA" id="ARBA00022963"/>
    </source>
</evidence>
<dbReference type="InterPro" id="IPR011993">
    <property type="entry name" value="PH-like_dom_sf"/>
</dbReference>
<comment type="cofactor">
    <cofactor evidence="1">
        <name>Ca(2+)</name>
        <dbReference type="ChEBI" id="CHEBI:29108"/>
    </cofactor>
</comment>
<dbReference type="InterPro" id="IPR000909">
    <property type="entry name" value="PLipase_C_PInositol-sp_X_dom"/>
</dbReference>
<dbReference type="PROSITE" id="PS50007">
    <property type="entry name" value="PIPLC_X_DOMAIN"/>
    <property type="match status" value="1"/>
</dbReference>
<evidence type="ECO:0000313" key="19">
    <source>
        <dbReference type="Ensembl" id="ENSSFOP00015036493.2"/>
    </source>
</evidence>
<keyword evidence="10 14" id="KW-0443">Lipid metabolism</keyword>
<feature type="domain" description="SH2" evidence="15">
    <location>
        <begin position="595"/>
        <end position="684"/>
    </location>
</feature>
<dbReference type="PROSITE" id="PS50004">
    <property type="entry name" value="C2"/>
    <property type="match status" value="1"/>
</dbReference>
<dbReference type="Pfam" id="PF23583">
    <property type="entry name" value="EF_HAND_2_PLCG"/>
    <property type="match status" value="1"/>
</dbReference>
<name>A0A8C9V8S7_SCLFO</name>
<dbReference type="SUPFAM" id="SSF51695">
    <property type="entry name" value="PLC-like phosphodiesterases"/>
    <property type="match status" value="1"/>
</dbReference>
<evidence type="ECO:0000259" key="16">
    <source>
        <dbReference type="PROSITE" id="PS50003"/>
    </source>
</evidence>
<dbReference type="SMART" id="SM00252">
    <property type="entry name" value="SH2"/>
    <property type="match status" value="2"/>
</dbReference>
<dbReference type="InterPro" id="IPR057061">
    <property type="entry name" value="PLCG_EF-hand_2"/>
</dbReference>
<evidence type="ECO:0000256" key="7">
    <source>
        <dbReference type="ARBA" id="ARBA00022837"/>
    </source>
</evidence>
<dbReference type="Pfam" id="PF00017">
    <property type="entry name" value="SH2"/>
    <property type="match status" value="2"/>
</dbReference>
<dbReference type="GO" id="GO:0004435">
    <property type="term" value="F:phosphatidylinositol-4,5-bisphosphate phospholipase C activity"/>
    <property type="evidence" value="ECO:0007669"/>
    <property type="project" value="UniProtKB-EC"/>
</dbReference>
<keyword evidence="11" id="KW-0807">Transducer</keyword>
<protein>
    <recommendedName>
        <fullName evidence="2 14">Phosphoinositide phospholipase C</fullName>
        <ecNumber evidence="2 14">3.1.4.11</ecNumber>
    </recommendedName>
</protein>
<evidence type="ECO:0000256" key="9">
    <source>
        <dbReference type="ARBA" id="ARBA00022999"/>
    </source>
</evidence>
<feature type="domain" description="PI-PLC Y-box" evidence="18">
    <location>
        <begin position="805"/>
        <end position="900"/>
    </location>
</feature>
<dbReference type="EC" id="3.1.4.11" evidence="2 14"/>
<organism evidence="19 20">
    <name type="scientific">Scleropages formosus</name>
    <name type="common">Asian bonytongue</name>
    <name type="synonym">Osteoglossum formosum</name>
    <dbReference type="NCBI Taxonomy" id="113540"/>
    <lineage>
        <taxon>Eukaryota</taxon>
        <taxon>Metazoa</taxon>
        <taxon>Chordata</taxon>
        <taxon>Craniata</taxon>
        <taxon>Vertebrata</taxon>
        <taxon>Euteleostomi</taxon>
        <taxon>Actinopterygii</taxon>
        <taxon>Neopterygii</taxon>
        <taxon>Teleostei</taxon>
        <taxon>Osteoglossocephala</taxon>
        <taxon>Osteoglossomorpha</taxon>
        <taxon>Osteoglossiformes</taxon>
        <taxon>Osteoglossidae</taxon>
        <taxon>Scleropages</taxon>
    </lineage>
</organism>
<dbReference type="GeneTree" id="ENSGT00940000157517"/>
<evidence type="ECO:0000256" key="1">
    <source>
        <dbReference type="ARBA" id="ARBA00001913"/>
    </source>
</evidence>
<sequence length="1117" mass="129847">TVRLNLHTSLAESLIKQDLKMGMMMAVFREKAEYLIVQVVMESRQVAWIHSEDKIEGALDLHEIREVRPGKNSKDFERCKDSKDHQDKTCFTIFYGSQFVLNTLSLSAPTEEDAEKWLIGLELLRQEALAAPTPAIIERYRPAQTHTHSHTHSLIDLKFLLPQISFKIPHARYLKDKFEEIGVRKGVLDFEQFHKFYNMVMLENQKFFLSLQFTVAFLLTCLSVFQELWANDLNQVRELMTTFINDMMGKTSDPEFTVSEFLSFLFSKENSIWDKKFSDLHSLDMNNPLSHYWINSSHNTYLTGDQLQSKSSSEAYVRCLRMGCRCIELDCWDGPKGEPIILHGNTRTSKVKFVDVVKAINDHAFVASEYPVILSIEEHCCIEQQERMATIFKEVFKDRLLTQPVDPMIDQLPSPAQLKGKIIIKVGEQWTERKMLFYLACFQQWNRHYCVISDDKLYYAEEYDEGTENTVNPSELHFSEPWFHGRLSEGRRTAERLLQEYCSEFGETDGTFLVRESEISPGNLVISLWQEGRMQHYQIFSGSRDGCPFYFITENLCFLSVYELIQHYRQNADLYGNPSLTDAVPCPNPHLTKNWFHSTLTRDEAEHILMKIPHDGAFLIRQTKTRQSFAITFRADGSVKHFHIQKKGLMFVLDCSAEFDNLVDLVKYYRKNPLYHTTRLRYPVTEELVIRLDSVRLDEMEWWRDSTYIHWKILLQVTEDNPLGPLCKGVFDLSKCDGEKLIQNFASHATYALPLMFIQYANIYSYYVKRTTFSNRTKTIHYKTQWQNSFSSIQNKTSLSTKYSKRYDYKEIRSFVENKAPLSDSKVRDFLRYNRKALSRIYPKGQRVDSSNYDPLPLWICGCHMVALNFQTADKFMQVNNALFSLNGGTGYVLQPEMMRSDGFNPKILTTFCFSLQAIAARHLPKSDHSIKSLFVEIEVFGLYIKNRNFQTTICKDNGLNPVWAGRPVPVEFLVCEPELTFVRFVVNEEDMFSDPNFLAQATFPFKGIRSGYRSVPLKNGYSEDIELASLLVYIDRVEEEMNSSSSQLWRRTESAATSSTKQHENLGTCNSLSTLWRFLSVLQQQILLLKIGDKSAMLFCLCLFNDYLHLCLHLLM</sequence>
<keyword evidence="9 13" id="KW-0727">SH2 domain</keyword>